<dbReference type="InterPro" id="IPR002937">
    <property type="entry name" value="Amino_oxidase"/>
</dbReference>
<dbReference type="InterPro" id="IPR036188">
    <property type="entry name" value="FAD/NAD-bd_sf"/>
</dbReference>
<dbReference type="Pfam" id="PF01593">
    <property type="entry name" value="Amino_oxidase"/>
    <property type="match status" value="1"/>
</dbReference>
<dbReference type="Gene3D" id="3.50.50.60">
    <property type="entry name" value="FAD/NAD(P)-binding domain"/>
    <property type="match status" value="2"/>
</dbReference>
<dbReference type="PANTHER" id="PTHR10742">
    <property type="entry name" value="FLAVIN MONOAMINE OXIDASE"/>
    <property type="match status" value="1"/>
</dbReference>
<reference evidence="3 4" key="1">
    <citation type="submission" date="2017-04" db="EMBL/GenBank/DDBJ databases">
        <authorList>
            <person name="Afonso C.L."/>
            <person name="Miller P.J."/>
            <person name="Scott M.A."/>
            <person name="Spackman E."/>
            <person name="Goraichik I."/>
            <person name="Dimitrov K.M."/>
            <person name="Suarez D.L."/>
            <person name="Swayne D.E."/>
        </authorList>
    </citation>
    <scope>NUCLEOTIDE SEQUENCE [LARGE SCALE GENOMIC DNA]</scope>
    <source>
        <strain evidence="3 4">DSM 5090</strain>
    </source>
</reference>
<dbReference type="EMBL" id="FWXI01000012">
    <property type="protein sequence ID" value="SMC89448.1"/>
    <property type="molecule type" value="Genomic_DNA"/>
</dbReference>
<dbReference type="InterPro" id="IPR032696">
    <property type="entry name" value="SQ_cyclase_C"/>
</dbReference>
<name>A0A1W2CXM3_9FIRM</name>
<protein>
    <submittedName>
        <fullName evidence="3">Protoporphyrinogen oxidase</fullName>
    </submittedName>
</protein>
<dbReference type="RefSeq" id="WP_176215523.1">
    <property type="nucleotide sequence ID" value="NZ_CP155572.1"/>
</dbReference>
<evidence type="ECO:0000259" key="1">
    <source>
        <dbReference type="Pfam" id="PF01593"/>
    </source>
</evidence>
<feature type="domain" description="Amine oxidase" evidence="1">
    <location>
        <begin position="170"/>
        <end position="376"/>
    </location>
</feature>
<dbReference type="Pfam" id="PF13243">
    <property type="entry name" value="SQHop_cyclase_C"/>
    <property type="match status" value="1"/>
</dbReference>
<feature type="domain" description="Squalene cyclase C-terminal" evidence="2">
    <location>
        <begin position="535"/>
        <end position="625"/>
    </location>
</feature>
<dbReference type="Pfam" id="PF13450">
    <property type="entry name" value="NAD_binding_8"/>
    <property type="match status" value="1"/>
</dbReference>
<evidence type="ECO:0000313" key="3">
    <source>
        <dbReference type="EMBL" id="SMC89448.1"/>
    </source>
</evidence>
<sequence length="722" mass="79918">MNQYYDAVIIGAGLSGLAAAWELAGMKIAVLEKEAAAGGRVKTGAFGSFHYDLGAIFRLESTLLPFALGQHEIMDESEKVGLLYNGQLFFGTGVMSCIGSVGGRLREEARSAFYKFHEDQTPDYNTMSQDCQEVLSAFFQVIHPGELSSYIPTRQRDACVKHSCSHLVSGNAAIIDSFLSSLGSKCELWLNTEVEAVIQETGIVRIICNKAGERQELLARTVLVTVPAPLARTMITQIDSPSQAFLKSLAYGAGVVVAVGIKGASIPDFAYLVTPQLSTSTIIQHHTLDKQVRVLLVYYAGAKAAALKTMTDDVVVEGTIQELINLEFCQRQQIIFTDIQRWDYLGPIINTQSYGQWDKQAVKPSAQVFLAGEYVAVADGRDIMPYGMAAALQAGAEQGRAARALLEAAEDFVRYQDTFLVDVYTYRLDGSRPVFIKHSEEGNIAFYGLILQATGDIRLQQYLISASLNGLWEYQTGFGVTAEDSALVLEGLWETGTDRQFLLRSLEKLVEQFYDQDAGAFCTIRKGRAKYWQGASADATGMIGYLLACLAPTEYQSQIAACVEHVRRTQNEQGFWRGKWFPSYLITTWYSLRLLSAVDTENHMAAMAKAVSYVLKKQQDNGSWNLSVIDTAAALLTLRQAKSANNKSLPALHQAMLAAKHWLIHSSGKRPCGEPVLYYLFEEENWLQERLNHTLFFHCQDKGQIAAAWRQLALRGGNEHEK</sequence>
<dbReference type="InterPro" id="IPR050281">
    <property type="entry name" value="Flavin_monoamine_oxidase"/>
</dbReference>
<keyword evidence="4" id="KW-1185">Reference proteome</keyword>
<dbReference type="STRING" id="112901.SAMN04488500_11227"/>
<gene>
    <name evidence="3" type="ORF">SAMN04488500_11227</name>
</gene>
<accession>A0A1W2CXM3</accession>
<dbReference type="AlphaFoldDB" id="A0A1W2CXM3"/>
<evidence type="ECO:0000313" key="4">
    <source>
        <dbReference type="Proteomes" id="UP000192738"/>
    </source>
</evidence>
<dbReference type="InterPro" id="IPR008930">
    <property type="entry name" value="Terpenoid_cyclase/PrenylTrfase"/>
</dbReference>
<evidence type="ECO:0000259" key="2">
    <source>
        <dbReference type="Pfam" id="PF13243"/>
    </source>
</evidence>
<dbReference type="SUPFAM" id="SSF48239">
    <property type="entry name" value="Terpenoid cyclases/Protein prenyltransferases"/>
    <property type="match status" value="1"/>
</dbReference>
<organism evidence="3 4">
    <name type="scientific">Sporomusa malonica</name>
    <dbReference type="NCBI Taxonomy" id="112901"/>
    <lineage>
        <taxon>Bacteria</taxon>
        <taxon>Bacillati</taxon>
        <taxon>Bacillota</taxon>
        <taxon>Negativicutes</taxon>
        <taxon>Selenomonadales</taxon>
        <taxon>Sporomusaceae</taxon>
        <taxon>Sporomusa</taxon>
    </lineage>
</organism>
<dbReference type="SUPFAM" id="SSF51905">
    <property type="entry name" value="FAD/NAD(P)-binding domain"/>
    <property type="match status" value="1"/>
</dbReference>
<dbReference type="Proteomes" id="UP000192738">
    <property type="component" value="Unassembled WGS sequence"/>
</dbReference>
<dbReference type="Gene3D" id="3.90.660.10">
    <property type="match status" value="1"/>
</dbReference>
<dbReference type="GO" id="GO:0016491">
    <property type="term" value="F:oxidoreductase activity"/>
    <property type="evidence" value="ECO:0007669"/>
    <property type="project" value="InterPro"/>
</dbReference>
<dbReference type="PANTHER" id="PTHR10742:SF410">
    <property type="entry name" value="LYSINE-SPECIFIC HISTONE DEMETHYLASE 2"/>
    <property type="match status" value="1"/>
</dbReference>
<dbReference type="Gene3D" id="1.50.10.20">
    <property type="match status" value="1"/>
</dbReference>
<proteinExistence type="predicted"/>